<gene>
    <name evidence="2" type="ORF">BN946_scf184573.g8</name>
</gene>
<dbReference type="Proteomes" id="UP000029665">
    <property type="component" value="Unassembled WGS sequence"/>
</dbReference>
<feature type="region of interest" description="Disordered" evidence="1">
    <location>
        <begin position="192"/>
        <end position="264"/>
    </location>
</feature>
<comment type="caution">
    <text evidence="2">The sequence shown here is derived from an EMBL/GenBank/DDBJ whole genome shotgun (WGS) entry which is preliminary data.</text>
</comment>
<evidence type="ECO:0000313" key="3">
    <source>
        <dbReference type="Proteomes" id="UP000029665"/>
    </source>
</evidence>
<reference evidence="2" key="1">
    <citation type="submission" date="2014-01" db="EMBL/GenBank/DDBJ databases">
        <title>The genome of the white-rot fungus Pycnoporus cinnabarinus: a basidiomycete model with a versatile arsenal for lignocellulosic biomass breakdown.</title>
        <authorList>
            <person name="Levasseur A."/>
            <person name="Lomascolo A."/>
            <person name="Ruiz-Duenas F.J."/>
            <person name="Uzan E."/>
            <person name="Piumi F."/>
            <person name="Kues U."/>
            <person name="Ram A.F.J."/>
            <person name="Murat C."/>
            <person name="Haon M."/>
            <person name="Benoit I."/>
            <person name="Arfi Y."/>
            <person name="Chevret D."/>
            <person name="Drula E."/>
            <person name="Kwon M.J."/>
            <person name="Gouret P."/>
            <person name="Lesage-Meessen L."/>
            <person name="Lombard V."/>
            <person name="Mariette J."/>
            <person name="Noirot C."/>
            <person name="Park J."/>
            <person name="Patyshakuliyeva A."/>
            <person name="Wieneger R.A.B."/>
            <person name="Wosten H.A.B."/>
            <person name="Martin F."/>
            <person name="Coutinho P.M."/>
            <person name="de Vries R."/>
            <person name="Martinez A.T."/>
            <person name="Klopp C."/>
            <person name="Pontarotti P."/>
            <person name="Henrissat B."/>
            <person name="Record E."/>
        </authorList>
    </citation>
    <scope>NUCLEOTIDE SEQUENCE [LARGE SCALE GENOMIC DNA]</scope>
    <source>
        <strain evidence="2">BRFM137</strain>
    </source>
</reference>
<proteinExistence type="predicted"/>
<dbReference type="HOGENOM" id="CLU_1054264_0_0_1"/>
<dbReference type="OrthoDB" id="2754427at2759"/>
<sequence>MLTRYDTLPLIPGSSQSQAPQVSDDYLDPHPGRKLSRSGTELFQDALKLFENINDTSDSRAEPRSRRVVKKRSTRPGLPQAEGPPQVHVTQPTNSRPDNSLRGRTDSLASLSGQVFYPRGSFSQPLDLIPIQSPLENAPPPQFSFDPTVGRLRPCNWSTQVHYGEEEDDADDDDDDELIMPLELSDLIHIRDSASPAPSSPQIGARALRRTSTARSLKREPSAPSPLSRGASVTSVGMPDPSSGSVRRLRRMDAMNNIASSKHK</sequence>
<keyword evidence="3" id="KW-1185">Reference proteome</keyword>
<feature type="region of interest" description="Disordered" evidence="1">
    <location>
        <begin position="51"/>
        <end position="105"/>
    </location>
</feature>
<feature type="region of interest" description="Disordered" evidence="1">
    <location>
        <begin position="1"/>
        <end position="39"/>
    </location>
</feature>
<evidence type="ECO:0000256" key="1">
    <source>
        <dbReference type="SAM" id="MobiDB-lite"/>
    </source>
</evidence>
<name>A0A060S854_PYCCI</name>
<protein>
    <submittedName>
        <fullName evidence="2">Uncharacterized protein</fullName>
    </submittedName>
</protein>
<organism evidence="2 3">
    <name type="scientific">Pycnoporus cinnabarinus</name>
    <name type="common">Cinnabar-red polypore</name>
    <name type="synonym">Trametes cinnabarina</name>
    <dbReference type="NCBI Taxonomy" id="5643"/>
    <lineage>
        <taxon>Eukaryota</taxon>
        <taxon>Fungi</taxon>
        <taxon>Dikarya</taxon>
        <taxon>Basidiomycota</taxon>
        <taxon>Agaricomycotina</taxon>
        <taxon>Agaricomycetes</taxon>
        <taxon>Polyporales</taxon>
        <taxon>Polyporaceae</taxon>
        <taxon>Trametes</taxon>
    </lineage>
</organism>
<dbReference type="EMBL" id="CCBP010000084">
    <property type="protein sequence ID" value="CDO70540.1"/>
    <property type="molecule type" value="Genomic_DNA"/>
</dbReference>
<feature type="compositionally biased region" description="Polar residues" evidence="1">
    <location>
        <begin position="88"/>
        <end position="98"/>
    </location>
</feature>
<accession>A0A060S854</accession>
<dbReference type="AlphaFoldDB" id="A0A060S854"/>
<evidence type="ECO:0000313" key="2">
    <source>
        <dbReference type="EMBL" id="CDO70540.1"/>
    </source>
</evidence>